<dbReference type="InterPro" id="IPR008271">
    <property type="entry name" value="Ser/Thr_kinase_AS"/>
</dbReference>
<accession>A0A517XMX6</accession>
<dbReference type="SUPFAM" id="SSF56112">
    <property type="entry name" value="Protein kinase-like (PK-like)"/>
    <property type="match status" value="2"/>
</dbReference>
<keyword evidence="1" id="KW-0808">Transferase</keyword>
<dbReference type="GO" id="GO:0004672">
    <property type="term" value="F:protein kinase activity"/>
    <property type="evidence" value="ECO:0007669"/>
    <property type="project" value="InterPro"/>
</dbReference>
<dbReference type="KEGG" id="uli:ETAA1_07560"/>
<dbReference type="PROSITE" id="PS00108">
    <property type="entry name" value="PROTEIN_KINASE_ST"/>
    <property type="match status" value="1"/>
</dbReference>
<proteinExistence type="predicted"/>
<dbReference type="Proteomes" id="UP000319576">
    <property type="component" value="Chromosome"/>
</dbReference>
<organism evidence="1 2">
    <name type="scientific">Urbifossiella limnaea</name>
    <dbReference type="NCBI Taxonomy" id="2528023"/>
    <lineage>
        <taxon>Bacteria</taxon>
        <taxon>Pseudomonadati</taxon>
        <taxon>Planctomycetota</taxon>
        <taxon>Planctomycetia</taxon>
        <taxon>Gemmatales</taxon>
        <taxon>Gemmataceae</taxon>
        <taxon>Urbifossiella</taxon>
    </lineage>
</organism>
<name>A0A517XMX6_9BACT</name>
<sequence length="534" mass="58966">MFSHFLRRVGAVRWDIPAAAVVRAAGMKWRLAPGADLGGAPDLSAWVADGSAVVVKSNPYRTIYRVALPGGAVYVKHLRPRGLRAWLREVVRPPKARLEFENALLLAARGVPTVEPLAWGGPDSAWPGESLLVTRARDSAVPFTDLLEALPARPPAERRRVAVALGRFLAQLHDAGVTHPDPHPGNLLVEGDRFDLLDLHAVRVSAPLTWAEARANLVLFNRWFQLRAGRADRCRFWAAYRAARRVPIERTACRQIERATAASNLRFWAARVRDCLGRTRHYPRVRGGYAVRDLPADVLTTLDELAAAGRVLKDSRTSTVTAFALPGGRRVVLKRVNVRRWFEPLKNLFRPSAVLRSWVAGHALRDRWLPTPRPLAVLHRRRFGLPAEGFLLVEEVPGAVGLAEAVAAGAPLGDLVPRLARTLRLMHDRHVSHRDLKAANLLLGNGTDPVFVDLVGVRVGRPVSAAQRAKELARLNASFLASPRVRRADRLRFLRAYLAAGPALGGGWRSWWAAVSRATDAKVAKNRKSGRELK</sequence>
<gene>
    <name evidence="1" type="ORF">ETAA1_07560</name>
</gene>
<keyword evidence="2" id="KW-1185">Reference proteome</keyword>
<protein>
    <submittedName>
        <fullName evidence="1">3-deoxy-D-manno-octulosonic-acid kinase</fullName>
    </submittedName>
</protein>
<dbReference type="Gene3D" id="1.10.510.10">
    <property type="entry name" value="Transferase(Phosphotransferase) domain 1"/>
    <property type="match status" value="2"/>
</dbReference>
<evidence type="ECO:0000313" key="2">
    <source>
        <dbReference type="Proteomes" id="UP000319576"/>
    </source>
</evidence>
<keyword evidence="1" id="KW-0418">Kinase</keyword>
<dbReference type="RefSeq" id="WP_238389463.1">
    <property type="nucleotide sequence ID" value="NZ_CP036273.1"/>
</dbReference>
<evidence type="ECO:0000313" key="1">
    <source>
        <dbReference type="EMBL" id="QDU18860.1"/>
    </source>
</evidence>
<dbReference type="Pfam" id="PF06293">
    <property type="entry name" value="Kdo"/>
    <property type="match status" value="2"/>
</dbReference>
<dbReference type="InterPro" id="IPR011009">
    <property type="entry name" value="Kinase-like_dom_sf"/>
</dbReference>
<dbReference type="AlphaFoldDB" id="A0A517XMX6"/>
<reference evidence="1 2" key="1">
    <citation type="submission" date="2019-02" db="EMBL/GenBank/DDBJ databases">
        <title>Deep-cultivation of Planctomycetes and their phenomic and genomic characterization uncovers novel biology.</title>
        <authorList>
            <person name="Wiegand S."/>
            <person name="Jogler M."/>
            <person name="Boedeker C."/>
            <person name="Pinto D."/>
            <person name="Vollmers J."/>
            <person name="Rivas-Marin E."/>
            <person name="Kohn T."/>
            <person name="Peeters S.H."/>
            <person name="Heuer A."/>
            <person name="Rast P."/>
            <person name="Oberbeckmann S."/>
            <person name="Bunk B."/>
            <person name="Jeske O."/>
            <person name="Meyerdierks A."/>
            <person name="Storesund J.E."/>
            <person name="Kallscheuer N."/>
            <person name="Luecker S."/>
            <person name="Lage O.M."/>
            <person name="Pohl T."/>
            <person name="Merkel B.J."/>
            <person name="Hornburger P."/>
            <person name="Mueller R.-W."/>
            <person name="Bruemmer F."/>
            <person name="Labrenz M."/>
            <person name="Spormann A.M."/>
            <person name="Op den Camp H."/>
            <person name="Overmann J."/>
            <person name="Amann R."/>
            <person name="Jetten M.S.M."/>
            <person name="Mascher T."/>
            <person name="Medema M.H."/>
            <person name="Devos D.P."/>
            <person name="Kaster A.-K."/>
            <person name="Ovreas L."/>
            <person name="Rohde M."/>
            <person name="Galperin M.Y."/>
            <person name="Jogler C."/>
        </authorList>
    </citation>
    <scope>NUCLEOTIDE SEQUENCE [LARGE SCALE GENOMIC DNA]</scope>
    <source>
        <strain evidence="1 2">ETA_A1</strain>
    </source>
</reference>
<dbReference type="EMBL" id="CP036273">
    <property type="protein sequence ID" value="QDU18860.1"/>
    <property type="molecule type" value="Genomic_DNA"/>
</dbReference>